<dbReference type="GeneID" id="81376558"/>
<gene>
    <name evidence="3" type="ORF">N7509_012941</name>
</gene>
<dbReference type="RefSeq" id="XP_056481085.1">
    <property type="nucleotide sequence ID" value="XM_056637578.1"/>
</dbReference>
<organism evidence="3 4">
    <name type="scientific">Penicillium cosmopolitanum</name>
    <dbReference type="NCBI Taxonomy" id="1131564"/>
    <lineage>
        <taxon>Eukaryota</taxon>
        <taxon>Fungi</taxon>
        <taxon>Dikarya</taxon>
        <taxon>Ascomycota</taxon>
        <taxon>Pezizomycotina</taxon>
        <taxon>Eurotiomycetes</taxon>
        <taxon>Eurotiomycetidae</taxon>
        <taxon>Eurotiales</taxon>
        <taxon>Aspergillaceae</taxon>
        <taxon>Penicillium</taxon>
    </lineage>
</organism>
<dbReference type="OrthoDB" id="5427664at2759"/>
<feature type="transmembrane region" description="Helical" evidence="2">
    <location>
        <begin position="248"/>
        <end position="269"/>
    </location>
</feature>
<dbReference type="InterPro" id="IPR053018">
    <property type="entry name" value="Elsinochrome_Biosynth-Asso"/>
</dbReference>
<keyword evidence="2" id="KW-1133">Transmembrane helix</keyword>
<dbReference type="Proteomes" id="UP001147747">
    <property type="component" value="Unassembled WGS sequence"/>
</dbReference>
<feature type="transmembrane region" description="Helical" evidence="2">
    <location>
        <begin position="118"/>
        <end position="138"/>
    </location>
</feature>
<keyword evidence="4" id="KW-1185">Reference proteome</keyword>
<dbReference type="AlphaFoldDB" id="A0A9W9SCV9"/>
<feature type="compositionally biased region" description="Basic and acidic residues" evidence="1">
    <location>
        <begin position="294"/>
        <end position="306"/>
    </location>
</feature>
<sequence>MSDLQFITGIAILFSGFLQLPCGLSTYHWLVLVDLAWFSSLTHLSCLTVLRHHLSSHAFERGWRLCTMGLLATLLAVALGFTGNYSWALDEGHKDERHPRINSYTVCHLRVSSSTNSAFVSMVLSELLILIGFISRALKMYKGVSVNGIGRVRSFLSSHARRRLLTVYESCETGSPHSLRRTLYYYPLFALFLESRFLLDFWTSVLFEVGWLLVAFIWGLIRLVKALYRPALEGFEKPYGEDTSNRGFGQVVALVLLAAPFFTLAGYFADSEFPFRIACLFCAKEVYLEDIQDPNRSRTTDSRPSEIEISEAQGQTPRDSHSGG</sequence>
<dbReference type="PANTHER" id="PTHR37577">
    <property type="entry name" value="INTEGRAL MEMBRANE PROTEIN"/>
    <property type="match status" value="1"/>
</dbReference>
<dbReference type="PANTHER" id="PTHR37577:SF1">
    <property type="entry name" value="INTEGRAL MEMBRANE PROTEIN"/>
    <property type="match status" value="1"/>
</dbReference>
<dbReference type="EMBL" id="JAPZBU010000012">
    <property type="protein sequence ID" value="KAJ5376055.1"/>
    <property type="molecule type" value="Genomic_DNA"/>
</dbReference>
<name>A0A9W9SCV9_9EURO</name>
<reference evidence="3" key="2">
    <citation type="journal article" date="2023" name="IMA Fungus">
        <title>Comparative genomic study of the Penicillium genus elucidates a diverse pangenome and 15 lateral gene transfer events.</title>
        <authorList>
            <person name="Petersen C."/>
            <person name="Sorensen T."/>
            <person name="Nielsen M.R."/>
            <person name="Sondergaard T.E."/>
            <person name="Sorensen J.L."/>
            <person name="Fitzpatrick D.A."/>
            <person name="Frisvad J.C."/>
            <person name="Nielsen K.L."/>
        </authorList>
    </citation>
    <scope>NUCLEOTIDE SEQUENCE</scope>
    <source>
        <strain evidence="3">IBT 29677</strain>
    </source>
</reference>
<evidence type="ECO:0000256" key="1">
    <source>
        <dbReference type="SAM" id="MobiDB-lite"/>
    </source>
</evidence>
<keyword evidence="2" id="KW-0472">Membrane</keyword>
<proteinExistence type="predicted"/>
<evidence type="ECO:0000256" key="2">
    <source>
        <dbReference type="SAM" id="Phobius"/>
    </source>
</evidence>
<comment type="caution">
    <text evidence="3">The sequence shown here is derived from an EMBL/GenBank/DDBJ whole genome shotgun (WGS) entry which is preliminary data.</text>
</comment>
<evidence type="ECO:0000313" key="4">
    <source>
        <dbReference type="Proteomes" id="UP001147747"/>
    </source>
</evidence>
<feature type="transmembrane region" description="Helical" evidence="2">
    <location>
        <begin position="62"/>
        <end position="81"/>
    </location>
</feature>
<feature type="region of interest" description="Disordered" evidence="1">
    <location>
        <begin position="294"/>
        <end position="324"/>
    </location>
</feature>
<feature type="transmembrane region" description="Helical" evidence="2">
    <location>
        <begin position="209"/>
        <end position="228"/>
    </location>
</feature>
<evidence type="ECO:0000313" key="3">
    <source>
        <dbReference type="EMBL" id="KAJ5376055.1"/>
    </source>
</evidence>
<reference evidence="3" key="1">
    <citation type="submission" date="2022-12" db="EMBL/GenBank/DDBJ databases">
        <authorList>
            <person name="Petersen C."/>
        </authorList>
    </citation>
    <scope>NUCLEOTIDE SEQUENCE</scope>
    <source>
        <strain evidence="3">IBT 29677</strain>
    </source>
</reference>
<keyword evidence="2" id="KW-0812">Transmembrane</keyword>
<protein>
    <submittedName>
        <fullName evidence="3">Uncharacterized protein</fullName>
    </submittedName>
</protein>
<accession>A0A9W9SCV9</accession>